<evidence type="ECO:0000313" key="1">
    <source>
        <dbReference type="EMBL" id="KAE9526571.1"/>
    </source>
</evidence>
<name>A0A6G0T5P3_APHGL</name>
<dbReference type="AlphaFoldDB" id="A0A6G0T5P3"/>
<protein>
    <submittedName>
        <fullName evidence="1">Uncharacterized protein</fullName>
    </submittedName>
</protein>
<proteinExistence type="predicted"/>
<reference evidence="1 2" key="1">
    <citation type="submission" date="2019-08" db="EMBL/GenBank/DDBJ databases">
        <title>The genome of the soybean aphid Biotype 1, its phylome, world population structure and adaptation to the North American continent.</title>
        <authorList>
            <person name="Giordano R."/>
            <person name="Donthu R.K."/>
            <person name="Hernandez A.G."/>
            <person name="Wright C.L."/>
            <person name="Zimin A.V."/>
        </authorList>
    </citation>
    <scope>NUCLEOTIDE SEQUENCE [LARGE SCALE GENOMIC DNA]</scope>
    <source>
        <tissue evidence="1">Whole aphids</tissue>
    </source>
</reference>
<keyword evidence="2" id="KW-1185">Reference proteome</keyword>
<organism evidence="1 2">
    <name type="scientific">Aphis glycines</name>
    <name type="common">Soybean aphid</name>
    <dbReference type="NCBI Taxonomy" id="307491"/>
    <lineage>
        <taxon>Eukaryota</taxon>
        <taxon>Metazoa</taxon>
        <taxon>Ecdysozoa</taxon>
        <taxon>Arthropoda</taxon>
        <taxon>Hexapoda</taxon>
        <taxon>Insecta</taxon>
        <taxon>Pterygota</taxon>
        <taxon>Neoptera</taxon>
        <taxon>Paraneoptera</taxon>
        <taxon>Hemiptera</taxon>
        <taxon>Sternorrhyncha</taxon>
        <taxon>Aphidomorpha</taxon>
        <taxon>Aphidoidea</taxon>
        <taxon>Aphididae</taxon>
        <taxon>Aphidini</taxon>
        <taxon>Aphis</taxon>
        <taxon>Aphis</taxon>
    </lineage>
</organism>
<accession>A0A6G0T5P3</accession>
<evidence type="ECO:0000313" key="2">
    <source>
        <dbReference type="Proteomes" id="UP000475862"/>
    </source>
</evidence>
<dbReference type="EMBL" id="VYZN01000054">
    <property type="protein sequence ID" value="KAE9526571.1"/>
    <property type="molecule type" value="Genomic_DNA"/>
</dbReference>
<comment type="caution">
    <text evidence="1">The sequence shown here is derived from an EMBL/GenBank/DDBJ whole genome shotgun (WGS) entry which is preliminary data.</text>
</comment>
<gene>
    <name evidence="1" type="ORF">AGLY_013219</name>
</gene>
<dbReference type="Proteomes" id="UP000475862">
    <property type="component" value="Unassembled WGS sequence"/>
</dbReference>
<sequence length="187" mass="21339">MSLNIPIKCLMYSKLNLLIRYDYHHNLYTVGLDPYICIFFSFKTQGRVPVNELTGMYSSRRPPGNIPCNLGPKPRSDNNVNITDSVIIFSIAFSPCVCPYNLINTSRGSALPLSLIRQIRVYVVDSETHTSSVIASQTNRRLLYLIRFTHMSLFVIFFQDPADGHGDDEILSLDDVHPPDERTYVRH</sequence>